<dbReference type="Proteomes" id="UP000520767">
    <property type="component" value="Unassembled WGS sequence"/>
</dbReference>
<comment type="similarity">
    <text evidence="1">Belongs to the short-chain dehydrogenases/reductases (SDR) family.</text>
</comment>
<dbReference type="GO" id="GO:0016491">
    <property type="term" value="F:oxidoreductase activity"/>
    <property type="evidence" value="ECO:0007669"/>
    <property type="project" value="UniProtKB-KW"/>
</dbReference>
<sequence>MKALVTGASRGIGRAIAVGLAEDGAEVVGIHYAANREAASATAALVAAAGAKPVLIEAPLDVDGVAGARRVAAAWEGDLDVLVNNAGINGQQAFGEVDEDTYRRVVEINLTAPLFLIQELAPRLNDGGRIVNITTGYTRVAAPTHPAYAAAKAGLNNLGLALAPVFGPRGITVNAVMPGIIDTDMNADWLPEGRAQAAAISVFDRVGTAEDVALVVRYLASDAGRWVTGQVIDATGGSAL</sequence>
<dbReference type="PRINTS" id="PR00081">
    <property type="entry name" value="GDHRDH"/>
</dbReference>
<reference evidence="3 4" key="1">
    <citation type="submission" date="2020-08" db="EMBL/GenBank/DDBJ databases">
        <title>Genomic Encyclopedia of Type Strains, Phase III (KMG-III): the genomes of soil and plant-associated and newly described type strains.</title>
        <authorList>
            <person name="Whitman W."/>
        </authorList>
    </citation>
    <scope>NUCLEOTIDE SEQUENCE [LARGE SCALE GENOMIC DNA]</scope>
    <source>
        <strain evidence="3 4">CECT 8960</strain>
    </source>
</reference>
<dbReference type="InterPro" id="IPR036291">
    <property type="entry name" value="NAD(P)-bd_dom_sf"/>
</dbReference>
<keyword evidence="2" id="KW-0560">Oxidoreductase</keyword>
<accession>A0A7W7QD41</accession>
<dbReference type="Pfam" id="PF13561">
    <property type="entry name" value="adh_short_C2"/>
    <property type="match status" value="1"/>
</dbReference>
<dbReference type="SUPFAM" id="SSF51735">
    <property type="entry name" value="NAD(P)-binding Rossmann-fold domains"/>
    <property type="match status" value="1"/>
</dbReference>
<proteinExistence type="inferred from homology"/>
<dbReference type="Gene3D" id="3.40.50.720">
    <property type="entry name" value="NAD(P)-binding Rossmann-like Domain"/>
    <property type="match status" value="1"/>
</dbReference>
<evidence type="ECO:0000313" key="4">
    <source>
        <dbReference type="Proteomes" id="UP000520767"/>
    </source>
</evidence>
<evidence type="ECO:0000256" key="2">
    <source>
        <dbReference type="ARBA" id="ARBA00023002"/>
    </source>
</evidence>
<dbReference type="EMBL" id="JACHJQ010000009">
    <property type="protein sequence ID" value="MBB4911450.1"/>
    <property type="molecule type" value="Genomic_DNA"/>
</dbReference>
<dbReference type="InterPro" id="IPR002347">
    <property type="entry name" value="SDR_fam"/>
</dbReference>
<dbReference type="AlphaFoldDB" id="A0A7W7QD41"/>
<organism evidence="3 4">
    <name type="scientific">Actinophytocola algeriensis</name>
    <dbReference type="NCBI Taxonomy" id="1768010"/>
    <lineage>
        <taxon>Bacteria</taxon>
        <taxon>Bacillati</taxon>
        <taxon>Actinomycetota</taxon>
        <taxon>Actinomycetes</taxon>
        <taxon>Pseudonocardiales</taxon>
        <taxon>Pseudonocardiaceae</taxon>
    </lineage>
</organism>
<gene>
    <name evidence="3" type="ORF">FHR82_007710</name>
</gene>
<dbReference type="RefSeq" id="WP_184815439.1">
    <property type="nucleotide sequence ID" value="NZ_JACHJQ010000009.1"/>
</dbReference>
<name>A0A7W7QD41_9PSEU</name>
<dbReference type="FunFam" id="3.40.50.720:FF:000084">
    <property type="entry name" value="Short-chain dehydrogenase reductase"/>
    <property type="match status" value="1"/>
</dbReference>
<dbReference type="PANTHER" id="PTHR43639">
    <property type="entry name" value="OXIDOREDUCTASE, SHORT-CHAIN DEHYDROGENASE/REDUCTASE FAMILY (AFU_ORTHOLOGUE AFUA_5G02870)"/>
    <property type="match status" value="1"/>
</dbReference>
<dbReference type="PRINTS" id="PR00080">
    <property type="entry name" value="SDRFAMILY"/>
</dbReference>
<evidence type="ECO:0000256" key="1">
    <source>
        <dbReference type="ARBA" id="ARBA00006484"/>
    </source>
</evidence>
<comment type="caution">
    <text evidence="3">The sequence shown here is derived from an EMBL/GenBank/DDBJ whole genome shotgun (WGS) entry which is preliminary data.</text>
</comment>
<protein>
    <submittedName>
        <fullName evidence="3">NAD(P)-dependent dehydrogenase (Short-subunit alcohol dehydrogenase family)</fullName>
    </submittedName>
</protein>
<evidence type="ECO:0000313" key="3">
    <source>
        <dbReference type="EMBL" id="MBB4911450.1"/>
    </source>
</evidence>
<keyword evidence="4" id="KW-1185">Reference proteome</keyword>
<dbReference type="PANTHER" id="PTHR43639:SF1">
    <property type="entry name" value="SHORT-CHAIN DEHYDROGENASE_REDUCTASE FAMILY PROTEIN"/>
    <property type="match status" value="1"/>
</dbReference>